<evidence type="ECO:0000256" key="8">
    <source>
        <dbReference type="SAM" id="MobiDB-lite"/>
    </source>
</evidence>
<name>A0A3L7AGF4_9HYPH</name>
<dbReference type="InterPro" id="IPR006311">
    <property type="entry name" value="TAT_signal"/>
</dbReference>
<feature type="active site" description="Proton donor/acceptor" evidence="7">
    <location>
        <position position="134"/>
    </location>
</feature>
<accession>A0A3L7AGF4</accession>
<evidence type="ECO:0000313" key="12">
    <source>
        <dbReference type="Proteomes" id="UP000269692"/>
    </source>
</evidence>
<dbReference type="InterPro" id="IPR016915">
    <property type="entry name" value="UCP029342"/>
</dbReference>
<dbReference type="NCBIfam" id="NF004785">
    <property type="entry name" value="PRK06132.1-2"/>
    <property type="match status" value="1"/>
</dbReference>
<keyword evidence="3" id="KW-0808">Transferase</keyword>
<gene>
    <name evidence="11" type="ORF">D9R14_09730</name>
</gene>
<dbReference type="RefSeq" id="WP_121623119.1">
    <property type="nucleotide sequence ID" value="NZ_JACIIW010000002.1"/>
</dbReference>
<evidence type="ECO:0000256" key="1">
    <source>
        <dbReference type="ARBA" id="ARBA00004752"/>
    </source>
</evidence>
<dbReference type="GO" id="GO:0016740">
    <property type="term" value="F:transferase activity"/>
    <property type="evidence" value="ECO:0007669"/>
    <property type="project" value="UniProtKB-KW"/>
</dbReference>
<dbReference type="Pfam" id="PF03734">
    <property type="entry name" value="YkuD"/>
    <property type="match status" value="1"/>
</dbReference>
<feature type="region of interest" description="Disordered" evidence="8">
    <location>
        <begin position="201"/>
        <end position="222"/>
    </location>
</feature>
<feature type="chain" id="PRO_5018269220" evidence="9">
    <location>
        <begin position="34"/>
        <end position="344"/>
    </location>
</feature>
<feature type="active site" description="Nucleophile" evidence="7">
    <location>
        <position position="147"/>
    </location>
</feature>
<comment type="similarity">
    <text evidence="2">Belongs to the YkuD family.</text>
</comment>
<evidence type="ECO:0000256" key="4">
    <source>
        <dbReference type="ARBA" id="ARBA00022960"/>
    </source>
</evidence>
<keyword evidence="9" id="KW-0732">Signal</keyword>
<dbReference type="SUPFAM" id="SSF141523">
    <property type="entry name" value="L,D-transpeptidase catalytic domain-like"/>
    <property type="match status" value="1"/>
</dbReference>
<keyword evidence="4 7" id="KW-0133">Cell shape</keyword>
<dbReference type="EMBL" id="RCTF01000006">
    <property type="protein sequence ID" value="RLP79104.1"/>
    <property type="molecule type" value="Genomic_DNA"/>
</dbReference>
<proteinExistence type="inferred from homology"/>
<dbReference type="GO" id="GO:0018104">
    <property type="term" value="P:peptidoglycan-protein cross-linking"/>
    <property type="evidence" value="ECO:0007669"/>
    <property type="project" value="TreeGrafter"/>
</dbReference>
<dbReference type="PANTHER" id="PTHR30582:SF2">
    <property type="entry name" value="L,D-TRANSPEPTIDASE YCIB-RELATED"/>
    <property type="match status" value="1"/>
</dbReference>
<dbReference type="GO" id="GO:0071555">
    <property type="term" value="P:cell wall organization"/>
    <property type="evidence" value="ECO:0007669"/>
    <property type="project" value="UniProtKB-UniRule"/>
</dbReference>
<dbReference type="InterPro" id="IPR005490">
    <property type="entry name" value="LD_TPept_cat_dom"/>
</dbReference>
<keyword evidence="5 7" id="KW-0573">Peptidoglycan synthesis</keyword>
<feature type="compositionally biased region" description="Low complexity" evidence="8">
    <location>
        <begin position="203"/>
        <end position="216"/>
    </location>
</feature>
<dbReference type="OrthoDB" id="463216at2"/>
<dbReference type="CDD" id="cd16913">
    <property type="entry name" value="YkuD_like"/>
    <property type="match status" value="1"/>
</dbReference>
<dbReference type="GO" id="GO:0008360">
    <property type="term" value="P:regulation of cell shape"/>
    <property type="evidence" value="ECO:0007669"/>
    <property type="project" value="UniProtKB-UniRule"/>
</dbReference>
<dbReference type="Gene3D" id="2.40.440.10">
    <property type="entry name" value="L,D-transpeptidase catalytic domain-like"/>
    <property type="match status" value="1"/>
</dbReference>
<feature type="signal peptide" evidence="9">
    <location>
        <begin position="1"/>
        <end position="33"/>
    </location>
</feature>
<dbReference type="PANTHER" id="PTHR30582">
    <property type="entry name" value="L,D-TRANSPEPTIDASE"/>
    <property type="match status" value="1"/>
</dbReference>
<reference evidence="11 12" key="1">
    <citation type="submission" date="2018-10" db="EMBL/GenBank/DDBJ databases">
        <title>Xanthobacter tagetidis genome sequencing and assembly.</title>
        <authorList>
            <person name="Maclea K.S."/>
            <person name="Goen A.E."/>
            <person name="Fatima S.A."/>
        </authorList>
    </citation>
    <scope>NUCLEOTIDE SEQUENCE [LARGE SCALE GENOMIC DNA]</scope>
    <source>
        <strain evidence="11 12">ATCC 700314</strain>
    </source>
</reference>
<evidence type="ECO:0000256" key="9">
    <source>
        <dbReference type="SAM" id="SignalP"/>
    </source>
</evidence>
<dbReference type="Proteomes" id="UP000269692">
    <property type="component" value="Unassembled WGS sequence"/>
</dbReference>
<evidence type="ECO:0000259" key="10">
    <source>
        <dbReference type="PROSITE" id="PS52029"/>
    </source>
</evidence>
<dbReference type="PIRSF" id="PIRSF029342">
    <property type="entry name" value="UCP029342_ErfK/YbiS/YcfS/YnhG"/>
    <property type="match status" value="1"/>
</dbReference>
<dbReference type="GO" id="GO:0005576">
    <property type="term" value="C:extracellular region"/>
    <property type="evidence" value="ECO:0007669"/>
    <property type="project" value="TreeGrafter"/>
</dbReference>
<sequence>MAFDFDAGRRRTLKLAGLIAAGAALDALLPVMAADDPDLEAIKALKPGAFVWHPERAPDGFVAVVVNLSDQMAYVYRNGVRIGVTTVSTGKDGFGTPTGVFTILQKDVDHHSSLYNDASMPYTERLTWSGVALHAGGLPGYPSSHGCVHLPLAFAKLLFGITHLGTTVIIADNHTAPQDVLHPGLVMSENLEQELAVDATGRGAPQDGQTPQAPGAAAPPPEPVSIVISGADRTLIGLKGGKPAVTGPVTIADPGTPLGNVVYVLTATAPGQPARWNAVSLEGGDAVTGAAQRTLSRIGIDTTINQQVAALVKPGATLFITDLPAHPDTRTNQDFVVLTHKAAS</sequence>
<evidence type="ECO:0000256" key="2">
    <source>
        <dbReference type="ARBA" id="ARBA00005992"/>
    </source>
</evidence>
<evidence type="ECO:0000256" key="7">
    <source>
        <dbReference type="PROSITE-ProRule" id="PRU01373"/>
    </source>
</evidence>
<comment type="caution">
    <text evidence="11">The sequence shown here is derived from an EMBL/GenBank/DDBJ whole genome shotgun (WGS) entry which is preliminary data.</text>
</comment>
<dbReference type="InterPro" id="IPR050979">
    <property type="entry name" value="LD-transpeptidase"/>
</dbReference>
<dbReference type="GO" id="GO:0071972">
    <property type="term" value="F:peptidoglycan L,D-transpeptidase activity"/>
    <property type="evidence" value="ECO:0007669"/>
    <property type="project" value="TreeGrafter"/>
</dbReference>
<dbReference type="PROSITE" id="PS52029">
    <property type="entry name" value="LD_TPASE"/>
    <property type="match status" value="1"/>
</dbReference>
<evidence type="ECO:0000256" key="6">
    <source>
        <dbReference type="ARBA" id="ARBA00023316"/>
    </source>
</evidence>
<comment type="pathway">
    <text evidence="1 7">Cell wall biogenesis; peptidoglycan biosynthesis.</text>
</comment>
<protein>
    <submittedName>
        <fullName evidence="11">L,D-transpeptidase</fullName>
    </submittedName>
</protein>
<dbReference type="AlphaFoldDB" id="A0A3L7AGF4"/>
<dbReference type="PROSITE" id="PS51318">
    <property type="entry name" value="TAT"/>
    <property type="match status" value="1"/>
</dbReference>
<evidence type="ECO:0000256" key="3">
    <source>
        <dbReference type="ARBA" id="ARBA00022679"/>
    </source>
</evidence>
<evidence type="ECO:0000256" key="5">
    <source>
        <dbReference type="ARBA" id="ARBA00022984"/>
    </source>
</evidence>
<organism evidence="11 12">
    <name type="scientific">Xanthobacter tagetidis</name>
    <dbReference type="NCBI Taxonomy" id="60216"/>
    <lineage>
        <taxon>Bacteria</taxon>
        <taxon>Pseudomonadati</taxon>
        <taxon>Pseudomonadota</taxon>
        <taxon>Alphaproteobacteria</taxon>
        <taxon>Hyphomicrobiales</taxon>
        <taxon>Xanthobacteraceae</taxon>
        <taxon>Xanthobacter</taxon>
    </lineage>
</organism>
<evidence type="ECO:0000313" key="11">
    <source>
        <dbReference type="EMBL" id="RLP79104.1"/>
    </source>
</evidence>
<feature type="domain" description="L,D-TPase catalytic" evidence="10">
    <location>
        <begin position="62"/>
        <end position="171"/>
    </location>
</feature>
<keyword evidence="12" id="KW-1185">Reference proteome</keyword>
<dbReference type="InterPro" id="IPR038063">
    <property type="entry name" value="Transpep_catalytic_dom"/>
</dbReference>
<dbReference type="UniPathway" id="UPA00219"/>
<keyword evidence="6 7" id="KW-0961">Cell wall biogenesis/degradation</keyword>